<dbReference type="PANTHER" id="PTHR31758">
    <property type="entry name" value="BTB/POZ DOMAIN-CONTAINING PROTEIN YLR108C"/>
    <property type="match status" value="1"/>
</dbReference>
<name>A0A8H3D961_9AGAM</name>
<organism evidence="1 2">
    <name type="scientific">Rhizoctonia solani</name>
    <dbReference type="NCBI Taxonomy" id="456999"/>
    <lineage>
        <taxon>Eukaryota</taxon>
        <taxon>Fungi</taxon>
        <taxon>Dikarya</taxon>
        <taxon>Basidiomycota</taxon>
        <taxon>Agaricomycotina</taxon>
        <taxon>Agaricomycetes</taxon>
        <taxon>Cantharellales</taxon>
        <taxon>Ceratobasidiaceae</taxon>
        <taxon>Rhizoctonia</taxon>
    </lineage>
</organism>
<reference evidence="1" key="1">
    <citation type="submission" date="2021-01" db="EMBL/GenBank/DDBJ databases">
        <authorList>
            <person name="Kaushik A."/>
        </authorList>
    </citation>
    <scope>NUCLEOTIDE SEQUENCE</scope>
    <source>
        <strain evidence="1">AG6-10EEA</strain>
    </source>
</reference>
<dbReference type="PANTHER" id="PTHR31758:SF2">
    <property type="entry name" value="BTB_POZ DOMAIN-CONTAINING PROTEIN YLR108C"/>
    <property type="match status" value="1"/>
</dbReference>
<dbReference type="AlphaFoldDB" id="A0A8H3D961"/>
<evidence type="ECO:0008006" key="3">
    <source>
        <dbReference type="Google" id="ProtNLM"/>
    </source>
</evidence>
<dbReference type="Proteomes" id="UP000663853">
    <property type="component" value="Unassembled WGS sequence"/>
</dbReference>
<gene>
    <name evidence="1" type="ORF">RDB_LOCUS132867</name>
</gene>
<dbReference type="InterPro" id="IPR011333">
    <property type="entry name" value="SKP1/BTB/POZ_sf"/>
</dbReference>
<dbReference type="Gene3D" id="3.30.710.10">
    <property type="entry name" value="Potassium Channel Kv1.1, Chain A"/>
    <property type="match status" value="1"/>
</dbReference>
<evidence type="ECO:0000313" key="1">
    <source>
        <dbReference type="EMBL" id="CAE6513440.1"/>
    </source>
</evidence>
<dbReference type="SUPFAM" id="SSF54695">
    <property type="entry name" value="POZ domain"/>
    <property type="match status" value="1"/>
</dbReference>
<accession>A0A8H3D961</accession>
<protein>
    <recommendedName>
        <fullName evidence="3">BTB domain-containing protein</fullName>
    </recommendedName>
</protein>
<proteinExistence type="predicted"/>
<evidence type="ECO:0000313" key="2">
    <source>
        <dbReference type="Proteomes" id="UP000663853"/>
    </source>
</evidence>
<comment type="caution">
    <text evidence="1">The sequence shown here is derived from an EMBL/GenBank/DDBJ whole genome shotgun (WGS) entry which is preliminary data.</text>
</comment>
<dbReference type="EMBL" id="CAJMXA010003724">
    <property type="protein sequence ID" value="CAE6513440.1"/>
    <property type="molecule type" value="Genomic_DNA"/>
</dbReference>
<sequence length="232" mass="26725">MAQAQEPVYTVIAQGRAYQLTRSQIEFDSPNYFTMCFLGDFKEAQTRRLDISQDPVVFSFIVDYLSGYQILPRGHVNSLSTTTDMTLNKLRTDAAFFQLDGLVHLMDSLLIPYVEIMKPTEKYLAFLGTYRPIDRNLETTAEVFNNVHRWSATALTTKKRARAPFDELESPHSGSDFDDYYTVAAIQDILLLKLGKGYLQHWRLIGYKSEYDKKTHRCLNIILVERLVMASK</sequence>